<comment type="caution">
    <text evidence="1">The sequence shown here is derived from an EMBL/GenBank/DDBJ whole genome shotgun (WGS) entry which is preliminary data.</text>
</comment>
<dbReference type="RefSeq" id="WP_195384083.1">
    <property type="nucleotide sequence ID" value="NZ_JADMVZ010000013.1"/>
</dbReference>
<dbReference type="EMBL" id="JAQLWV010000025">
    <property type="protein sequence ID" value="MDB7934458.1"/>
    <property type="molecule type" value="Genomic_DNA"/>
</dbReference>
<name>A0AAW6CG03_FLAPL</name>
<reference evidence="1" key="1">
    <citation type="submission" date="2023-01" db="EMBL/GenBank/DDBJ databases">
        <title>Human gut microbiome strain richness.</title>
        <authorList>
            <person name="Chen-Liaw A."/>
        </authorList>
    </citation>
    <scope>NUCLEOTIDE SEQUENCE</scope>
    <source>
        <strain evidence="1">1001287st1_F4_1001285I_161205</strain>
    </source>
</reference>
<gene>
    <name evidence="1" type="ORF">PNE06_15345</name>
</gene>
<dbReference type="AlphaFoldDB" id="A0AAW6CG03"/>
<proteinExistence type="predicted"/>
<sequence length="154" mass="17769">MAKRKEIKWRREGRGTMTGRQDGIIFRIFRLWDAQERGHTVSCYDTRGAGREISTAGYREFTWEEAVEFCQKIAGGEIGLEDLRAQFDAEDMAKEREAMRKTTEKAKRLAAMLEGYGMKYTDLLELEVMRHALGEMGHQILMGYHRGEGWPDGT</sequence>
<dbReference type="Proteomes" id="UP001211173">
    <property type="component" value="Unassembled WGS sequence"/>
</dbReference>
<organism evidence="1 2">
    <name type="scientific">Flavonifractor plautii</name>
    <name type="common">Fusobacterium plautii</name>
    <dbReference type="NCBI Taxonomy" id="292800"/>
    <lineage>
        <taxon>Bacteria</taxon>
        <taxon>Bacillati</taxon>
        <taxon>Bacillota</taxon>
        <taxon>Clostridia</taxon>
        <taxon>Eubacteriales</taxon>
        <taxon>Oscillospiraceae</taxon>
        <taxon>Flavonifractor</taxon>
    </lineage>
</organism>
<protein>
    <submittedName>
        <fullName evidence="1">Uncharacterized protein</fullName>
    </submittedName>
</protein>
<accession>A0AAW6CG03</accession>
<evidence type="ECO:0000313" key="1">
    <source>
        <dbReference type="EMBL" id="MDB7934458.1"/>
    </source>
</evidence>
<evidence type="ECO:0000313" key="2">
    <source>
        <dbReference type="Proteomes" id="UP001211173"/>
    </source>
</evidence>